<dbReference type="RefSeq" id="WP_031142990.1">
    <property type="nucleotide sequence ID" value="NZ_JYJH01000047.1"/>
</dbReference>
<evidence type="ECO:0000313" key="2">
    <source>
        <dbReference type="Proteomes" id="UP000034786"/>
    </source>
</evidence>
<dbReference type="AlphaFoldDB" id="A0A0M2GHI3"/>
<dbReference type="PATRIC" id="fig|284040.3.peg.6427"/>
<accession>A0A0M2GHI3</accession>
<dbReference type="STRING" id="284040.UK15_36070"/>
<dbReference type="Proteomes" id="UP000034786">
    <property type="component" value="Unassembled WGS sequence"/>
</dbReference>
<proteinExistence type="predicted"/>
<gene>
    <name evidence="1" type="ORF">UK15_36070</name>
</gene>
<protein>
    <submittedName>
        <fullName evidence="1">Uncharacterized protein</fullName>
    </submittedName>
</protein>
<organism evidence="1 2">
    <name type="scientific">Streptomyces variegatus</name>
    <dbReference type="NCBI Taxonomy" id="284040"/>
    <lineage>
        <taxon>Bacteria</taxon>
        <taxon>Bacillati</taxon>
        <taxon>Actinomycetota</taxon>
        <taxon>Actinomycetes</taxon>
        <taxon>Kitasatosporales</taxon>
        <taxon>Streptomycetaceae</taxon>
        <taxon>Streptomyces</taxon>
    </lineage>
</organism>
<evidence type="ECO:0000313" key="1">
    <source>
        <dbReference type="EMBL" id="KJK34431.1"/>
    </source>
</evidence>
<reference evidence="2" key="1">
    <citation type="submission" date="2015-02" db="EMBL/GenBank/DDBJ databases">
        <authorList>
            <person name="Ju K.-S."/>
            <person name="Doroghazi J.R."/>
            <person name="Metcalf W."/>
        </authorList>
    </citation>
    <scope>NUCLEOTIDE SEQUENCE [LARGE SCALE GENOMIC DNA]</scope>
    <source>
        <strain evidence="2">NRRL B-16380</strain>
    </source>
</reference>
<name>A0A0M2GHI3_9ACTN</name>
<comment type="caution">
    <text evidence="1">The sequence shown here is derived from an EMBL/GenBank/DDBJ whole genome shotgun (WGS) entry which is preliminary data.</text>
</comment>
<sequence>MTALDNHRHDRRKDAYLAYVDAARAFIPVTGELFRAEERDYVAHQASGTDLETETLEQTITWADTLWTPFPAEPSAAWRKKAPERLHALTTAFDRIDLEGPPEVIAPGLAIIASAHRLIAGSELFAKEAEQEAAEGGSATEMDLLRAEAHHYRMLCGEFRKQAKKALDLSGS</sequence>
<keyword evidence="2" id="KW-1185">Reference proteome</keyword>
<dbReference type="EMBL" id="JYJH01000047">
    <property type="protein sequence ID" value="KJK34431.1"/>
    <property type="molecule type" value="Genomic_DNA"/>
</dbReference>